<dbReference type="Pfam" id="PF07676">
    <property type="entry name" value="PD40"/>
    <property type="match status" value="1"/>
</dbReference>
<evidence type="ECO:0000256" key="5">
    <source>
        <dbReference type="ARBA" id="ARBA00022729"/>
    </source>
</evidence>
<comment type="subcellular location">
    <subcellularLocation>
        <location evidence="1">Secreted</location>
    </subcellularLocation>
</comment>
<feature type="signal peptide" evidence="11">
    <location>
        <begin position="1"/>
        <end position="19"/>
    </location>
</feature>
<dbReference type="Pfam" id="PF00326">
    <property type="entry name" value="Peptidase_S9"/>
    <property type="match status" value="1"/>
</dbReference>
<dbReference type="InParanoid" id="A0A4S2MRH5"/>
<evidence type="ECO:0000256" key="1">
    <source>
        <dbReference type="ARBA" id="ARBA00004613"/>
    </source>
</evidence>
<evidence type="ECO:0000313" key="14">
    <source>
        <dbReference type="Proteomes" id="UP000298138"/>
    </source>
</evidence>
<evidence type="ECO:0000259" key="12">
    <source>
        <dbReference type="Pfam" id="PF00326"/>
    </source>
</evidence>
<dbReference type="GO" id="GO:0005576">
    <property type="term" value="C:extracellular region"/>
    <property type="evidence" value="ECO:0007669"/>
    <property type="project" value="UniProtKB-SubCell"/>
</dbReference>
<dbReference type="FunFam" id="3.40.50.1820:FF:000028">
    <property type="entry name" value="S9 family peptidase"/>
    <property type="match status" value="1"/>
</dbReference>
<dbReference type="PANTHER" id="PTHR42776:SF11">
    <property type="entry name" value="DIPEPTIDYL-PEPTIDASE 5-RELATED"/>
    <property type="match status" value="1"/>
</dbReference>
<comment type="similarity">
    <text evidence="2">Belongs to the peptidase S9C family.</text>
</comment>
<keyword evidence="4" id="KW-0645">Protease</keyword>
<feature type="domain" description="Peptidase S9 prolyl oligopeptidase catalytic" evidence="12">
    <location>
        <begin position="480"/>
        <end position="689"/>
    </location>
</feature>
<name>A0A4S2MRH5_9PEZI</name>
<gene>
    <name evidence="13" type="ORF">EX30DRAFT_386486</name>
</gene>
<dbReference type="GO" id="GO:0004252">
    <property type="term" value="F:serine-type endopeptidase activity"/>
    <property type="evidence" value="ECO:0007669"/>
    <property type="project" value="TreeGrafter"/>
</dbReference>
<keyword evidence="6" id="KW-0378">Hydrolase</keyword>
<sequence>MGLAKWISIAAAVAGVTNATFTPTKLISAPRRGEAVPNKSGKTAIYSVSSYSFETHKRTASWEILDIDTGKTSPLASTAEVGEIAWIDDSRILYTNGTELWVSTVENFSKGYKAATLPVEMSNLKIATTKDGNVNFLLTAMANPDGSIYDESKANQPRSTARIYDELYVRHWDYWLTEQRSAIFSGTLKGGRTLSGDGKVKNLLKGIKNIESPIPPFGGTDNFDISPDGKLVAFVSKAPELPKANYTTAYVYLVPHDGSSIAKPINGPNSPGTPKNARGASTSPVFSPDSQQLAYLQMDGESYESDRNQIYITRIGSNKIENLSAKWDRSPASIRFSPNSKSLYIQAEEIGREKLFSLRISNGGKAIPDALTDEGYVSAFHNAGPNAILATNSSIISSSGFYVVPTSGRRASIKPLVEPYKIDAELSGLHHGQVGEFWYPGAKAKVHGWIVKPTNFDSSKKYPLAFLIHGGPQGSWANSWSTRWNPAVFADQGYVVVAINPTGSTGYGQKFVDDIQNNWGGDPYKDLVLGFEHVVKNYKFIDGKNAVAAGASYGGYMINWIQGHDFGRKFKALVCHDGVFSTLDQYTTEELWFMQHDFNGTLWDNRENYERWDPARHTGEWATPELVIHNDLDFRLPVSSGIAMFNVLQSRGVPSRFLNFPDENHWVLKQENSLVWQREVLGWINKYSGIGGVKL</sequence>
<feature type="chain" id="PRO_5020786871" description="Dipeptidyl-peptidase V" evidence="11">
    <location>
        <begin position="20"/>
        <end position="695"/>
    </location>
</feature>
<evidence type="ECO:0000256" key="4">
    <source>
        <dbReference type="ARBA" id="ARBA00022670"/>
    </source>
</evidence>
<evidence type="ECO:0000256" key="6">
    <source>
        <dbReference type="ARBA" id="ARBA00022801"/>
    </source>
</evidence>
<organism evidence="13 14">
    <name type="scientific">Ascodesmis nigricans</name>
    <dbReference type="NCBI Taxonomy" id="341454"/>
    <lineage>
        <taxon>Eukaryota</taxon>
        <taxon>Fungi</taxon>
        <taxon>Dikarya</taxon>
        <taxon>Ascomycota</taxon>
        <taxon>Pezizomycotina</taxon>
        <taxon>Pezizomycetes</taxon>
        <taxon>Pezizales</taxon>
        <taxon>Ascodesmidaceae</taxon>
        <taxon>Ascodesmis</taxon>
    </lineage>
</organism>
<evidence type="ECO:0000256" key="2">
    <source>
        <dbReference type="ARBA" id="ARBA00010040"/>
    </source>
</evidence>
<evidence type="ECO:0000256" key="3">
    <source>
        <dbReference type="ARBA" id="ARBA00022525"/>
    </source>
</evidence>
<dbReference type="AlphaFoldDB" id="A0A4S2MRH5"/>
<dbReference type="SUPFAM" id="SSF53474">
    <property type="entry name" value="alpha/beta-Hydrolases"/>
    <property type="match status" value="1"/>
</dbReference>
<dbReference type="STRING" id="341454.A0A4S2MRH5"/>
<keyword evidence="3" id="KW-0964">Secreted</keyword>
<dbReference type="Gene3D" id="3.40.50.1820">
    <property type="entry name" value="alpha/beta hydrolase"/>
    <property type="match status" value="1"/>
</dbReference>
<dbReference type="Gene3D" id="2.120.10.30">
    <property type="entry name" value="TolB, C-terminal domain"/>
    <property type="match status" value="1"/>
</dbReference>
<dbReference type="InterPro" id="IPR011042">
    <property type="entry name" value="6-blade_b-propeller_TolB-like"/>
</dbReference>
<keyword evidence="8" id="KW-0325">Glycoprotein</keyword>
<dbReference type="InterPro" id="IPR011659">
    <property type="entry name" value="WD40"/>
</dbReference>
<protein>
    <recommendedName>
        <fullName evidence="9">Dipeptidyl-peptidase V</fullName>
    </recommendedName>
</protein>
<dbReference type="OrthoDB" id="416344at2759"/>
<keyword evidence="5 11" id="KW-0732">Signal</keyword>
<feature type="compositionally biased region" description="Polar residues" evidence="10">
    <location>
        <begin position="267"/>
        <end position="286"/>
    </location>
</feature>
<evidence type="ECO:0000256" key="9">
    <source>
        <dbReference type="ARBA" id="ARBA00032829"/>
    </source>
</evidence>
<dbReference type="SUPFAM" id="SSF82171">
    <property type="entry name" value="DPP6 N-terminal domain-like"/>
    <property type="match status" value="1"/>
</dbReference>
<evidence type="ECO:0000256" key="10">
    <source>
        <dbReference type="SAM" id="MobiDB-lite"/>
    </source>
</evidence>
<dbReference type="InterPro" id="IPR029058">
    <property type="entry name" value="AB_hydrolase_fold"/>
</dbReference>
<dbReference type="EMBL" id="ML220150">
    <property type="protein sequence ID" value="TGZ77688.1"/>
    <property type="molecule type" value="Genomic_DNA"/>
</dbReference>
<dbReference type="InterPro" id="IPR001375">
    <property type="entry name" value="Peptidase_S9_cat"/>
</dbReference>
<proteinExistence type="inferred from homology"/>
<accession>A0A4S2MRH5</accession>
<dbReference type="GO" id="GO:0006508">
    <property type="term" value="P:proteolysis"/>
    <property type="evidence" value="ECO:0007669"/>
    <property type="project" value="UniProtKB-KW"/>
</dbReference>
<evidence type="ECO:0000256" key="7">
    <source>
        <dbReference type="ARBA" id="ARBA00022825"/>
    </source>
</evidence>
<evidence type="ECO:0000256" key="11">
    <source>
        <dbReference type="SAM" id="SignalP"/>
    </source>
</evidence>
<evidence type="ECO:0000313" key="13">
    <source>
        <dbReference type="EMBL" id="TGZ77688.1"/>
    </source>
</evidence>
<reference evidence="13 14" key="1">
    <citation type="submission" date="2019-04" db="EMBL/GenBank/DDBJ databases">
        <title>Comparative genomics and transcriptomics to analyze fruiting body development in filamentous ascomycetes.</title>
        <authorList>
            <consortium name="DOE Joint Genome Institute"/>
            <person name="Lutkenhaus R."/>
            <person name="Traeger S."/>
            <person name="Breuer J."/>
            <person name="Kuo A."/>
            <person name="Lipzen A."/>
            <person name="Pangilinan J."/>
            <person name="Dilworth D."/>
            <person name="Sandor L."/>
            <person name="Poggeler S."/>
            <person name="Barry K."/>
            <person name="Grigoriev I.V."/>
            <person name="Nowrousian M."/>
        </authorList>
    </citation>
    <scope>NUCLEOTIDE SEQUENCE [LARGE SCALE GENOMIC DNA]</scope>
    <source>
        <strain evidence="13 14">CBS 389.68</strain>
    </source>
</reference>
<feature type="region of interest" description="Disordered" evidence="10">
    <location>
        <begin position="264"/>
        <end position="286"/>
    </location>
</feature>
<evidence type="ECO:0000256" key="8">
    <source>
        <dbReference type="ARBA" id="ARBA00023180"/>
    </source>
</evidence>
<dbReference type="Proteomes" id="UP000298138">
    <property type="component" value="Unassembled WGS sequence"/>
</dbReference>
<keyword evidence="7" id="KW-0720">Serine protease</keyword>
<keyword evidence="14" id="KW-1185">Reference proteome</keyword>
<dbReference type="PANTHER" id="PTHR42776">
    <property type="entry name" value="SERINE PEPTIDASE S9 FAMILY MEMBER"/>
    <property type="match status" value="1"/>
</dbReference>